<reference evidence="1 2" key="1">
    <citation type="journal article" date="2013" name="PLoS Genet.">
        <title>Comparative genome structure, secondary metabolite, and effector coding capacity across Cochliobolus pathogens.</title>
        <authorList>
            <person name="Condon B.J."/>
            <person name="Leng Y."/>
            <person name="Wu D."/>
            <person name="Bushley K.E."/>
            <person name="Ohm R.A."/>
            <person name="Otillar R."/>
            <person name="Martin J."/>
            <person name="Schackwitz W."/>
            <person name="Grimwood J."/>
            <person name="MohdZainudin N."/>
            <person name="Xue C."/>
            <person name="Wang R."/>
            <person name="Manning V.A."/>
            <person name="Dhillon B."/>
            <person name="Tu Z.J."/>
            <person name="Steffenson B.J."/>
            <person name="Salamov A."/>
            <person name="Sun H."/>
            <person name="Lowry S."/>
            <person name="LaButti K."/>
            <person name="Han J."/>
            <person name="Copeland A."/>
            <person name="Lindquist E."/>
            <person name="Barry K."/>
            <person name="Schmutz J."/>
            <person name="Baker S.E."/>
            <person name="Ciuffetti L.M."/>
            <person name="Grigoriev I.V."/>
            <person name="Zhong S."/>
            <person name="Turgeon B.G."/>
        </authorList>
    </citation>
    <scope>NUCLEOTIDE SEQUENCE [LARGE SCALE GENOMIC DNA]</scope>
    <source>
        <strain evidence="1 2">26-R-13</strain>
    </source>
</reference>
<evidence type="ECO:0000313" key="1">
    <source>
        <dbReference type="EMBL" id="EUC33624.1"/>
    </source>
</evidence>
<protein>
    <submittedName>
        <fullName evidence="1">Uncharacterized protein</fullName>
    </submittedName>
</protein>
<evidence type="ECO:0000313" key="2">
    <source>
        <dbReference type="Proteomes" id="UP000053841"/>
    </source>
</evidence>
<sequence length="146" mass="17190">MNLWTCEILSLFSFVRRLGLYQATRIEICSRRRNEKDTWNRAVLTCDPRIDYNIISQQLVAEVLQARVQPIDEKMDSYVHTYDRGEKVVGYVDLTWCLEKNNRRMQTTRFWVTSTENPCYDAILGRKDAERCGLVKHKWGCLVGHA</sequence>
<dbReference type="AlphaFoldDB" id="W6YDL4"/>
<organism evidence="1 2">
    <name type="scientific">Cochliobolus carbonum (strain 26-R-13)</name>
    <name type="common">Maize leaf spot fungus</name>
    <name type="synonym">Bipolaris zeicola</name>
    <dbReference type="NCBI Taxonomy" id="930089"/>
    <lineage>
        <taxon>Eukaryota</taxon>
        <taxon>Fungi</taxon>
        <taxon>Dikarya</taxon>
        <taxon>Ascomycota</taxon>
        <taxon>Pezizomycotina</taxon>
        <taxon>Dothideomycetes</taxon>
        <taxon>Pleosporomycetidae</taxon>
        <taxon>Pleosporales</taxon>
        <taxon>Pleosporineae</taxon>
        <taxon>Pleosporaceae</taxon>
        <taxon>Bipolaris</taxon>
    </lineage>
</organism>
<dbReference type="OrthoDB" id="3937572at2759"/>
<dbReference type="KEGG" id="bze:COCCADRAFT_95614"/>
<dbReference type="RefSeq" id="XP_007712067.1">
    <property type="nucleotide sequence ID" value="XM_007713877.1"/>
</dbReference>
<gene>
    <name evidence="1" type="ORF">COCCADRAFT_95614</name>
</gene>
<dbReference type="GeneID" id="19153985"/>
<name>W6YDL4_COCC2</name>
<dbReference type="Proteomes" id="UP000053841">
    <property type="component" value="Unassembled WGS sequence"/>
</dbReference>
<dbReference type="EMBL" id="KI964606">
    <property type="protein sequence ID" value="EUC33624.1"/>
    <property type="molecule type" value="Genomic_DNA"/>
</dbReference>
<accession>W6YDL4</accession>
<proteinExistence type="predicted"/>
<dbReference type="HOGENOM" id="CLU_1815644_0_0_1"/>
<keyword evidence="2" id="KW-1185">Reference proteome</keyword>